<dbReference type="Pfam" id="PF16134">
    <property type="entry name" value="THOC2_N"/>
    <property type="match status" value="2"/>
</dbReference>
<dbReference type="InterPro" id="IPR040007">
    <property type="entry name" value="Tho2"/>
</dbReference>
<evidence type="ECO:0000313" key="3">
    <source>
        <dbReference type="Proteomes" id="UP000008312"/>
    </source>
</evidence>
<sequence>MVQLSTIQKFVKESFASSLCNVCLELDKLNLFRLTQQDDFTKRIKRINTQRYYTQHKFNLIREENEGYSKLLTFLHQSKLTESTLLSVISNACEFEPSKYMLIRNLFSEFKTEEISRILRFKFVFYQTHNDGVVPSSLLLLSAQLCRDGFVSLDSILSSFASEEVKLREFAQSRFVSL</sequence>
<organism evidence="2">
    <name type="scientific">Blastocystis hominis</name>
    <dbReference type="NCBI Taxonomy" id="12968"/>
    <lineage>
        <taxon>Eukaryota</taxon>
        <taxon>Sar</taxon>
        <taxon>Stramenopiles</taxon>
        <taxon>Bigyra</taxon>
        <taxon>Opalozoa</taxon>
        <taxon>Opalinata</taxon>
        <taxon>Blastocystidae</taxon>
        <taxon>Blastocystis</taxon>
    </lineage>
</organism>
<dbReference type="EMBL" id="FN668651">
    <property type="protein sequence ID" value="CBK22782.2"/>
    <property type="molecule type" value="Genomic_DNA"/>
</dbReference>
<accession>D8M3Z3</accession>
<reference evidence="2" key="1">
    <citation type="submission" date="2010-02" db="EMBL/GenBank/DDBJ databases">
        <title>Sequencing and annotation of the Blastocystis hominis genome.</title>
        <authorList>
            <person name="Wincker P."/>
        </authorList>
    </citation>
    <scope>NUCLEOTIDE SEQUENCE</scope>
    <source>
        <strain evidence="2">Singapore isolate B</strain>
    </source>
</reference>
<feature type="domain" description="THO complex subunit 2 N-terminal" evidence="1">
    <location>
        <begin position="112"/>
        <end position="172"/>
    </location>
</feature>
<protein>
    <recommendedName>
        <fullName evidence="1">THO complex subunit 2 N-terminal domain-containing protein</fullName>
    </recommendedName>
</protein>
<feature type="domain" description="THO complex subunit 2 N-terminal" evidence="1">
    <location>
        <begin position="7"/>
        <end position="83"/>
    </location>
</feature>
<dbReference type="Proteomes" id="UP000008312">
    <property type="component" value="Unassembled WGS sequence"/>
</dbReference>
<evidence type="ECO:0000259" key="1">
    <source>
        <dbReference type="Pfam" id="PF16134"/>
    </source>
</evidence>
<evidence type="ECO:0000313" key="2">
    <source>
        <dbReference type="EMBL" id="CBK22782.2"/>
    </source>
</evidence>
<dbReference type="AlphaFoldDB" id="D8M3Z3"/>
<dbReference type="GO" id="GO:0000445">
    <property type="term" value="C:THO complex part of transcription export complex"/>
    <property type="evidence" value="ECO:0007669"/>
    <property type="project" value="TreeGrafter"/>
</dbReference>
<dbReference type="OrthoDB" id="29024at2759"/>
<dbReference type="GO" id="GO:0006406">
    <property type="term" value="P:mRNA export from nucleus"/>
    <property type="evidence" value="ECO:0007669"/>
    <property type="project" value="InterPro"/>
</dbReference>
<proteinExistence type="predicted"/>
<dbReference type="GeneID" id="24922632"/>
<gene>
    <name evidence="2" type="ORF">GSBLH_T00006508001</name>
</gene>
<dbReference type="RefSeq" id="XP_012896830.1">
    <property type="nucleotide sequence ID" value="XM_013041376.1"/>
</dbReference>
<dbReference type="PANTHER" id="PTHR21597:SF0">
    <property type="entry name" value="THO COMPLEX SUBUNIT 2"/>
    <property type="match status" value="1"/>
</dbReference>
<keyword evidence="3" id="KW-1185">Reference proteome</keyword>
<dbReference type="InParanoid" id="D8M3Z3"/>
<dbReference type="GO" id="GO:0006397">
    <property type="term" value="P:mRNA processing"/>
    <property type="evidence" value="ECO:0007669"/>
    <property type="project" value="InterPro"/>
</dbReference>
<dbReference type="PANTHER" id="PTHR21597">
    <property type="entry name" value="THO2 PROTEIN"/>
    <property type="match status" value="1"/>
</dbReference>
<dbReference type="InterPro" id="IPR032302">
    <property type="entry name" value="THOC2_N"/>
</dbReference>
<name>D8M3Z3_BLAHO</name>
<dbReference type="GO" id="GO:0003729">
    <property type="term" value="F:mRNA binding"/>
    <property type="evidence" value="ECO:0007669"/>
    <property type="project" value="TreeGrafter"/>
</dbReference>